<keyword evidence="2" id="KW-1185">Reference proteome</keyword>
<organism evidence="1 2">
    <name type="scientific">Cyclobacterium lianum</name>
    <dbReference type="NCBI Taxonomy" id="388280"/>
    <lineage>
        <taxon>Bacteria</taxon>
        <taxon>Pseudomonadati</taxon>
        <taxon>Bacteroidota</taxon>
        <taxon>Cytophagia</taxon>
        <taxon>Cytophagales</taxon>
        <taxon>Cyclobacteriaceae</taxon>
        <taxon>Cyclobacterium</taxon>
    </lineage>
</organism>
<dbReference type="Proteomes" id="UP000184513">
    <property type="component" value="Unassembled WGS sequence"/>
</dbReference>
<dbReference type="AlphaFoldDB" id="A0A1M7MPN2"/>
<reference evidence="1 2" key="1">
    <citation type="submission" date="2016-11" db="EMBL/GenBank/DDBJ databases">
        <authorList>
            <person name="Jaros S."/>
            <person name="Januszkiewicz K."/>
            <person name="Wedrychowicz H."/>
        </authorList>
    </citation>
    <scope>NUCLEOTIDE SEQUENCE [LARGE SCALE GENOMIC DNA]</scope>
    <source>
        <strain evidence="1 2">CGMCC 1.6102</strain>
    </source>
</reference>
<gene>
    <name evidence="1" type="ORF">SAMN04488057_104417</name>
</gene>
<dbReference type="RefSeq" id="WP_073094166.1">
    <property type="nucleotide sequence ID" value="NZ_FRCY01000004.1"/>
</dbReference>
<proteinExistence type="predicted"/>
<protein>
    <submittedName>
        <fullName evidence="1">Uncharacterized protein</fullName>
    </submittedName>
</protein>
<dbReference type="OrthoDB" id="770446at2"/>
<sequence>MDVSTRKLNFIQDLLSVSDEKIIGKLESLLKKEKQKEVQQPSVYDLLGVLTKEEGEEMEKTIKSCCENIHEEDWK</sequence>
<dbReference type="STRING" id="388280.SAMN04488057_104417"/>
<name>A0A1M7MPN2_9BACT</name>
<accession>A0A1M7MPN2</accession>
<evidence type="ECO:0000313" key="1">
    <source>
        <dbReference type="EMBL" id="SHM92885.1"/>
    </source>
</evidence>
<evidence type="ECO:0000313" key="2">
    <source>
        <dbReference type="Proteomes" id="UP000184513"/>
    </source>
</evidence>
<dbReference type="EMBL" id="FRCY01000004">
    <property type="protein sequence ID" value="SHM92885.1"/>
    <property type="molecule type" value="Genomic_DNA"/>
</dbReference>